<feature type="compositionally biased region" description="Polar residues" evidence="1">
    <location>
        <begin position="804"/>
        <end position="813"/>
    </location>
</feature>
<feature type="compositionally biased region" description="Polar residues" evidence="1">
    <location>
        <begin position="453"/>
        <end position="462"/>
    </location>
</feature>
<organism evidence="2 3">
    <name type="scientific">Zymoseptoria tritici (strain ST99CH_3D7)</name>
    <dbReference type="NCBI Taxonomy" id="1276538"/>
    <lineage>
        <taxon>Eukaryota</taxon>
        <taxon>Fungi</taxon>
        <taxon>Dikarya</taxon>
        <taxon>Ascomycota</taxon>
        <taxon>Pezizomycotina</taxon>
        <taxon>Dothideomycetes</taxon>
        <taxon>Dothideomycetidae</taxon>
        <taxon>Mycosphaerellales</taxon>
        <taxon>Mycosphaerellaceae</taxon>
        <taxon>Zymoseptoria</taxon>
    </lineage>
</organism>
<feature type="compositionally biased region" description="Polar residues" evidence="1">
    <location>
        <begin position="782"/>
        <end position="792"/>
    </location>
</feature>
<feature type="region of interest" description="Disordered" evidence="1">
    <location>
        <begin position="782"/>
        <end position="840"/>
    </location>
</feature>
<feature type="region of interest" description="Disordered" evidence="1">
    <location>
        <begin position="492"/>
        <end position="585"/>
    </location>
</feature>
<name>A0A1X7S3X5_ZYMT9</name>
<feature type="region of interest" description="Disordered" evidence="1">
    <location>
        <begin position="422"/>
        <end position="468"/>
    </location>
</feature>
<feature type="compositionally biased region" description="Basic residues" evidence="1">
    <location>
        <begin position="425"/>
        <end position="436"/>
    </location>
</feature>
<dbReference type="Proteomes" id="UP000215127">
    <property type="component" value="Chromosome 9"/>
</dbReference>
<accession>A0A1X7S3X5</accession>
<feature type="region of interest" description="Disordered" evidence="1">
    <location>
        <begin position="657"/>
        <end position="702"/>
    </location>
</feature>
<dbReference type="AlphaFoldDB" id="A0A1X7S3X5"/>
<feature type="compositionally biased region" description="Polar residues" evidence="1">
    <location>
        <begin position="687"/>
        <end position="702"/>
    </location>
</feature>
<evidence type="ECO:0000313" key="3">
    <source>
        <dbReference type="Proteomes" id="UP000215127"/>
    </source>
</evidence>
<feature type="compositionally biased region" description="Polar residues" evidence="1">
    <location>
        <begin position="223"/>
        <end position="245"/>
    </location>
</feature>
<keyword evidence="3" id="KW-1185">Reference proteome</keyword>
<reference evidence="2 3" key="1">
    <citation type="submission" date="2016-06" db="EMBL/GenBank/DDBJ databases">
        <authorList>
            <person name="Kjaerup R.B."/>
            <person name="Dalgaard T.S."/>
            <person name="Juul-Madsen H.R."/>
        </authorList>
    </citation>
    <scope>NUCLEOTIDE SEQUENCE [LARGE SCALE GENOMIC DNA]</scope>
</reference>
<protein>
    <submittedName>
        <fullName evidence="2">Uncharacterized protein</fullName>
    </submittedName>
</protein>
<sequence length="992" mass="107046">MIRTHRPRGFAWNCPSAFQQTELFRKINYEDCVIDEDDFPDSQRATKRRRIEALADDFLNGQPLYISSARLVPPSLQNAVCRSFRRPKDGRAILAERPVETTSAKGSGVLWEDVQDEFEIMRDFNRQQLTDHGVSGMDDDGIVGEDVNHDLVRSTVVTAQASCSSARKSRLTKKLATGPSEEALRIAAELRDRISRRRSSRLSGPLQNQSDLSPEVVAETQEDATGTSIQDSISETGPTPTAAWTSSKWIKSGLLELRRKTVDEECSRDELGVSSLATPSQRAPVRTVANLRRGRSAASQTQAEASSSINTAPISTREDSFSGAITGTDPSAGTGCIFETAPEEIPEEQLSIDQTDRLAVEGESQNQLLRRQGIHVAPRRSWAPVNTTSTTDHVSSVADEALSSTTLAKVQPAIRSAILDSSTHHAGKISKAKRATKSVGTSLDPPARRATRRQSAPSQSQAYGEDMQETISEPATVDHAARIDYTAATSKGSSPFLFRKRGGKVKKGEVSNASTSGKSKPKKNSPLSKDSSNVTLSNGVHPVSSGEVNAKAPIPAKTPSRRVGFSSTGQPVDVASASNTPLTDQHLNKILPRKSDRRSSSIRKALREELLTSGAEFFRVNDDLTDNGTIGDNTEHSQPQLWPGTQVLLAKAQTDLFTSPEKPDPSTAAAAHTTSSQAGATREPLKQLSQEQARAPLPSTQALLDGWQGWSSVKKPRRKSDDLKRKSLVLSPTVLRKGGRNEDMRRSSLRFEADFTLAGENEEVEDEASHGRAGATMIPQSLSTTGEFSSNLPALRSSADKDVTTSSSDQSIDTVAPNRRPRPVAAHRQQVPLTSSHNFQMPSTLSLHAGFSSVQADQLHANRSPKKSSGGCLATPASVRVGDVAEEEDGPLRLSFQQAQVWEDDSFGFDSTTDMAIATVDTQTHAFVSGIGANMQHPSQQESQVSSSSVVKRKKALDSTSQLSQDLDGLLQDVLEKSTAGFLGGTDGTDGF</sequence>
<feature type="region of interest" description="Disordered" evidence="1">
    <location>
        <begin position="197"/>
        <end position="245"/>
    </location>
</feature>
<feature type="compositionally biased region" description="Polar residues" evidence="1">
    <location>
        <begin position="565"/>
        <end position="585"/>
    </location>
</feature>
<feature type="compositionally biased region" description="Polar residues" evidence="1">
    <location>
        <begin position="831"/>
        <end position="840"/>
    </location>
</feature>
<feature type="compositionally biased region" description="Low complexity" evidence="1">
    <location>
        <begin position="666"/>
        <end position="681"/>
    </location>
</feature>
<evidence type="ECO:0000256" key="1">
    <source>
        <dbReference type="SAM" id="MobiDB-lite"/>
    </source>
</evidence>
<feature type="compositionally biased region" description="Low complexity" evidence="1">
    <location>
        <begin position="514"/>
        <end position="532"/>
    </location>
</feature>
<evidence type="ECO:0000313" key="2">
    <source>
        <dbReference type="EMBL" id="SMQ54345.1"/>
    </source>
</evidence>
<dbReference type="STRING" id="1276538.A0A1X7S3X5"/>
<dbReference type="EMBL" id="LT853700">
    <property type="protein sequence ID" value="SMQ54345.1"/>
    <property type="molecule type" value="Genomic_DNA"/>
</dbReference>
<proteinExistence type="predicted"/>
<gene>
    <name evidence="2" type="ORF">ZT3D7_G9500</name>
</gene>